<keyword evidence="1" id="KW-0812">Transmembrane</keyword>
<reference evidence="2 3" key="1">
    <citation type="submission" date="2024-04" db="EMBL/GenBank/DDBJ databases">
        <title>Human intestinal bacterial collection.</title>
        <authorList>
            <person name="Pauvert C."/>
            <person name="Hitch T.C.A."/>
            <person name="Clavel T."/>
        </authorList>
    </citation>
    <scope>NUCLEOTIDE SEQUENCE [LARGE SCALE GENOMIC DNA]</scope>
    <source>
        <strain evidence="2 3">CLA-AA-H197</strain>
    </source>
</reference>
<keyword evidence="1" id="KW-0472">Membrane</keyword>
<feature type="transmembrane region" description="Helical" evidence="1">
    <location>
        <begin position="168"/>
        <end position="193"/>
    </location>
</feature>
<feature type="transmembrane region" description="Helical" evidence="1">
    <location>
        <begin position="34"/>
        <end position="54"/>
    </location>
</feature>
<keyword evidence="3" id="KW-1185">Reference proteome</keyword>
<gene>
    <name evidence="2" type="ORF">AAAT05_03820</name>
</gene>
<name>A0ABV1IEZ6_9ACTN</name>
<evidence type="ECO:0000256" key="1">
    <source>
        <dbReference type="SAM" id="Phobius"/>
    </source>
</evidence>
<dbReference type="EMBL" id="JBBNGS010000005">
    <property type="protein sequence ID" value="MEQ2637465.1"/>
    <property type="molecule type" value="Genomic_DNA"/>
</dbReference>
<proteinExistence type="predicted"/>
<sequence length="401" mass="42227">MGMRIASKRQRAESLRPPLAYAADLLRVCLRDKAIAASLIACQALLLLPMIVGFPMNEEAINRDRALSMLGIVRNELSAYKDEFPEELYDLTQQQYRHYSDAVAAKYPSKEFFRAMAAASEVEDAEQRAGYLTGDSMHSAYAKLFDGLSNIDGTPVYVTAADLPALEYLSFALGLMPAIVVLLPAVVATTSIVRRLRGQTLLANAPIGRAARRAVATMASIACAAAGLAAVLMPAALVALLRNGIGDPAYPLVHIIAGDVVASSAGRAIAEDIALLALAGIALVSVMCVVGRAGAAGALAAGVALCVLPLLPPYSASSAPWTAFGAWLPTTYLRLDQVIGQMTYSVAFDISAFPQATVERGAAILVCVVATACLVGIALEVWGNARDRHRLAKGGSDDRAR</sequence>
<comment type="caution">
    <text evidence="2">The sequence shown here is derived from an EMBL/GenBank/DDBJ whole genome shotgun (WGS) entry which is preliminary data.</text>
</comment>
<dbReference type="RefSeq" id="WP_349181969.1">
    <property type="nucleotide sequence ID" value="NZ_JBBNGS010000005.1"/>
</dbReference>
<evidence type="ECO:0000313" key="2">
    <source>
        <dbReference type="EMBL" id="MEQ2637465.1"/>
    </source>
</evidence>
<feature type="transmembrane region" description="Helical" evidence="1">
    <location>
        <begin position="214"/>
        <end position="241"/>
    </location>
</feature>
<evidence type="ECO:0008006" key="4">
    <source>
        <dbReference type="Google" id="ProtNLM"/>
    </source>
</evidence>
<organism evidence="2 3">
    <name type="scientific">Paratractidigestivibacter faecalis</name>
    <dbReference type="NCBI Taxonomy" id="2292441"/>
    <lineage>
        <taxon>Bacteria</taxon>
        <taxon>Bacillati</taxon>
        <taxon>Actinomycetota</taxon>
        <taxon>Coriobacteriia</taxon>
        <taxon>Coriobacteriales</taxon>
        <taxon>Atopobiaceae</taxon>
        <taxon>Paratractidigestivibacter</taxon>
    </lineage>
</organism>
<feature type="transmembrane region" description="Helical" evidence="1">
    <location>
        <begin position="297"/>
        <end position="315"/>
    </location>
</feature>
<keyword evidence="1" id="KW-1133">Transmembrane helix</keyword>
<dbReference type="Proteomes" id="UP001478817">
    <property type="component" value="Unassembled WGS sequence"/>
</dbReference>
<protein>
    <recommendedName>
        <fullName evidence="4">ABC transporter permease</fullName>
    </recommendedName>
</protein>
<evidence type="ECO:0000313" key="3">
    <source>
        <dbReference type="Proteomes" id="UP001478817"/>
    </source>
</evidence>
<accession>A0ABV1IEZ6</accession>
<feature type="transmembrane region" description="Helical" evidence="1">
    <location>
        <begin position="273"/>
        <end position="290"/>
    </location>
</feature>
<feature type="transmembrane region" description="Helical" evidence="1">
    <location>
        <begin position="362"/>
        <end position="383"/>
    </location>
</feature>